<feature type="transmembrane region" description="Helical" evidence="9">
    <location>
        <begin position="68"/>
        <end position="88"/>
    </location>
</feature>
<comment type="subcellular location">
    <subcellularLocation>
        <location evidence="1">Cell membrane</location>
        <topology evidence="1">Multi-pass membrane protein</topology>
    </subcellularLocation>
</comment>
<evidence type="ECO:0000313" key="11">
    <source>
        <dbReference type="EMBL" id="SEI41265.1"/>
    </source>
</evidence>
<dbReference type="GO" id="GO:0009401">
    <property type="term" value="P:phosphoenolpyruvate-dependent sugar phosphotransferase system"/>
    <property type="evidence" value="ECO:0007669"/>
    <property type="project" value="InterPro"/>
</dbReference>
<evidence type="ECO:0000256" key="2">
    <source>
        <dbReference type="ARBA" id="ARBA00022448"/>
    </source>
</evidence>
<name>A0A1H6QPS4_9FIRM</name>
<evidence type="ECO:0000256" key="5">
    <source>
        <dbReference type="ARBA" id="ARBA00022692"/>
    </source>
</evidence>
<keyword evidence="7 8" id="KW-0472">Membrane</keyword>
<dbReference type="Proteomes" id="UP000183028">
    <property type="component" value="Unassembled WGS sequence"/>
</dbReference>
<dbReference type="NCBIfam" id="TIGR00410">
    <property type="entry name" value="lacE"/>
    <property type="match status" value="1"/>
</dbReference>
<feature type="transmembrane region" description="Helical" evidence="9">
    <location>
        <begin position="224"/>
        <end position="243"/>
    </location>
</feature>
<dbReference type="AlphaFoldDB" id="A0A1H6QPS4"/>
<keyword evidence="5 9" id="KW-0812">Transmembrane</keyword>
<evidence type="ECO:0000256" key="1">
    <source>
        <dbReference type="ARBA" id="ARBA00004651"/>
    </source>
</evidence>
<sequence length="429" mass="46062">MFEKFADLLNAKLSGPMTKLGSERHLLAVRDGIIATLPLIIVGSFFLIVANPPLPASWGISKFLTANAANIVLPYRMTMFIMTLYAVFGIGHSLAESYGLDGLSGSILAETAYLLTIVPVNITAKGAELQGWALPMAKLGSAGMFVGIITAIIAVEIYHFMDAKNLKIKMPDAVPPAVAKSFENLTPAAVVILVIGGITFWLGFDWHGFIGKLITPLVSASDSLGSVILIVFLTTFFWCFGIHGASIVGSLARPVWLILLEANTTAMSNGQALPNIAPEPFYQWFIWIGGAGCTIGLAILMAFRSRSSYAKSLGKTALLPCIFNINEPIIFGTPIVLNPTLMIPFIISPILNAVIAYGATAAGLVNRVSVNAPWTLPGPIGAYLATGADWRAIILSILLIALSIVIYYPFFKMWDNELLVEEEKNEANA</sequence>
<dbReference type="InterPro" id="IPR004796">
    <property type="entry name" value="PTS_IIC_cello"/>
</dbReference>
<dbReference type="PANTHER" id="PTHR33989:SF11">
    <property type="entry name" value="LICHENAN PERMEASE IIC COMPONENT"/>
    <property type="match status" value="1"/>
</dbReference>
<dbReference type="GO" id="GO:1901264">
    <property type="term" value="P:carbohydrate derivative transport"/>
    <property type="evidence" value="ECO:0007669"/>
    <property type="project" value="TreeGrafter"/>
</dbReference>
<feature type="transmembrane region" description="Helical" evidence="9">
    <location>
        <begin position="100"/>
        <end position="122"/>
    </location>
</feature>
<keyword evidence="4 8" id="KW-0762">Sugar transport</keyword>
<evidence type="ECO:0000256" key="9">
    <source>
        <dbReference type="SAM" id="Phobius"/>
    </source>
</evidence>
<keyword evidence="12" id="KW-1185">Reference proteome</keyword>
<proteinExistence type="predicted"/>
<dbReference type="EMBL" id="FNYK01000003">
    <property type="protein sequence ID" value="SEI41265.1"/>
    <property type="molecule type" value="Genomic_DNA"/>
</dbReference>
<feature type="transmembrane region" description="Helical" evidence="9">
    <location>
        <begin position="255"/>
        <end position="272"/>
    </location>
</feature>
<dbReference type="RefSeq" id="WP_074731163.1">
    <property type="nucleotide sequence ID" value="NZ_FNYK01000003.1"/>
</dbReference>
<dbReference type="InterPro" id="IPR004501">
    <property type="entry name" value="PTS_EIIC_3"/>
</dbReference>
<feature type="transmembrane region" description="Helical" evidence="9">
    <location>
        <begin position="390"/>
        <end position="410"/>
    </location>
</feature>
<organism evidence="11 12">
    <name type="scientific">Sharpea azabuensis</name>
    <dbReference type="NCBI Taxonomy" id="322505"/>
    <lineage>
        <taxon>Bacteria</taxon>
        <taxon>Bacillati</taxon>
        <taxon>Bacillota</taxon>
        <taxon>Erysipelotrichia</taxon>
        <taxon>Erysipelotrichales</taxon>
        <taxon>Coprobacillaceae</taxon>
        <taxon>Sharpea</taxon>
    </lineage>
</organism>
<evidence type="ECO:0000256" key="8">
    <source>
        <dbReference type="PIRNR" id="PIRNR006351"/>
    </source>
</evidence>
<evidence type="ECO:0000256" key="6">
    <source>
        <dbReference type="ARBA" id="ARBA00022989"/>
    </source>
</evidence>
<dbReference type="InterPro" id="IPR051088">
    <property type="entry name" value="PTS_Sugar-EIIC/EIIB"/>
</dbReference>
<reference evidence="12" key="1">
    <citation type="submission" date="2016-10" db="EMBL/GenBank/DDBJ databases">
        <authorList>
            <person name="Varghese N."/>
        </authorList>
    </citation>
    <scope>NUCLEOTIDE SEQUENCE [LARGE SCALE GENOMIC DNA]</scope>
    <source>
        <strain evidence="12">DSM 20406</strain>
    </source>
</reference>
<feature type="domain" description="PTS EIIC type-3" evidence="10">
    <location>
        <begin position="9"/>
        <end position="410"/>
    </location>
</feature>
<dbReference type="PROSITE" id="PS51105">
    <property type="entry name" value="PTS_EIIC_TYPE_3"/>
    <property type="match status" value="1"/>
</dbReference>
<dbReference type="PANTHER" id="PTHR33989">
    <property type="match status" value="1"/>
</dbReference>
<protein>
    <recommendedName>
        <fullName evidence="8">Permease IIC component</fullName>
    </recommendedName>
</protein>
<dbReference type="PIRSF" id="PIRSF006351">
    <property type="entry name" value="PTS_EIIC-Cellobiose"/>
    <property type="match status" value="1"/>
</dbReference>
<evidence type="ECO:0000256" key="3">
    <source>
        <dbReference type="ARBA" id="ARBA00022475"/>
    </source>
</evidence>
<feature type="transmembrane region" description="Helical" evidence="9">
    <location>
        <begin position="350"/>
        <end position="370"/>
    </location>
</feature>
<dbReference type="GO" id="GO:0005886">
    <property type="term" value="C:plasma membrane"/>
    <property type="evidence" value="ECO:0007669"/>
    <property type="project" value="UniProtKB-SubCell"/>
</dbReference>
<evidence type="ECO:0000313" key="12">
    <source>
        <dbReference type="Proteomes" id="UP000183028"/>
    </source>
</evidence>
<accession>A0A1H6QPS4</accession>
<dbReference type="GO" id="GO:0008982">
    <property type="term" value="F:protein-N(PI)-phosphohistidine-sugar phosphotransferase activity"/>
    <property type="evidence" value="ECO:0007669"/>
    <property type="project" value="UniProtKB-UniRule"/>
</dbReference>
<evidence type="ECO:0000259" key="10">
    <source>
        <dbReference type="PROSITE" id="PS51105"/>
    </source>
</evidence>
<keyword evidence="6 9" id="KW-1133">Transmembrane helix</keyword>
<feature type="transmembrane region" description="Helical" evidence="9">
    <location>
        <begin position="27"/>
        <end position="48"/>
    </location>
</feature>
<dbReference type="eggNOG" id="COG1455">
    <property type="taxonomic scope" value="Bacteria"/>
</dbReference>
<gene>
    <name evidence="11" type="ORF">SAMN04487834_100314</name>
</gene>
<evidence type="ECO:0000256" key="4">
    <source>
        <dbReference type="ARBA" id="ARBA00022597"/>
    </source>
</evidence>
<feature type="transmembrane region" description="Helical" evidence="9">
    <location>
        <begin position="142"/>
        <end position="161"/>
    </location>
</feature>
<feature type="transmembrane region" description="Helical" evidence="9">
    <location>
        <begin position="284"/>
        <end position="303"/>
    </location>
</feature>
<comment type="function">
    <text evidence="8">The phosphoenolpyruvate-dependent sugar phosphotransferase system (PTS), a major carbohydrate active -transport system, catalyzes the phosphorylation of incoming sugar substrates concomitant with their translocation across the cell membrane.</text>
</comment>
<dbReference type="STRING" id="322505.SAMN04487836_11618"/>
<dbReference type="OrthoDB" id="1550290at2"/>
<dbReference type="InterPro" id="IPR003352">
    <property type="entry name" value="PTS_EIIC"/>
</dbReference>
<feature type="transmembrane region" description="Helical" evidence="9">
    <location>
        <begin position="182"/>
        <end position="204"/>
    </location>
</feature>
<keyword evidence="2 8" id="KW-0813">Transport</keyword>
<evidence type="ECO:0000256" key="7">
    <source>
        <dbReference type="ARBA" id="ARBA00023136"/>
    </source>
</evidence>
<keyword evidence="3 8" id="KW-1003">Cell membrane</keyword>
<dbReference type="Pfam" id="PF02378">
    <property type="entry name" value="PTS_EIIC"/>
    <property type="match status" value="1"/>
</dbReference>